<dbReference type="Proteomes" id="UP001183610">
    <property type="component" value="Unassembled WGS sequence"/>
</dbReference>
<proteinExistence type="predicted"/>
<dbReference type="SMART" id="SM00382">
    <property type="entry name" value="AAA"/>
    <property type="match status" value="1"/>
</dbReference>
<accession>A0ABU2QZW1</accession>
<evidence type="ECO:0000256" key="2">
    <source>
        <dbReference type="ARBA" id="ARBA00023125"/>
    </source>
</evidence>
<dbReference type="InterPro" id="IPR036185">
    <property type="entry name" value="DNA_heli_DnaB-like_N_sf"/>
</dbReference>
<dbReference type="Pfam" id="PF13481">
    <property type="entry name" value="AAA_25"/>
    <property type="match status" value="1"/>
</dbReference>
<dbReference type="EMBL" id="JAVRET010000024">
    <property type="protein sequence ID" value="MDT0409915.1"/>
    <property type="molecule type" value="Genomic_DNA"/>
</dbReference>
<keyword evidence="6" id="KW-1185">Reference proteome</keyword>
<protein>
    <submittedName>
        <fullName evidence="5">DnaB-like helicase N-terminal domain-containing protein</fullName>
    </submittedName>
</protein>
<dbReference type="RefSeq" id="WP_010264213.1">
    <property type="nucleotide sequence ID" value="NZ_JAVRET010000024.1"/>
</dbReference>
<organism evidence="5 6">
    <name type="scientific">Streptomyces evansiae</name>
    <dbReference type="NCBI Taxonomy" id="3075535"/>
    <lineage>
        <taxon>Bacteria</taxon>
        <taxon>Bacillati</taxon>
        <taxon>Actinomycetota</taxon>
        <taxon>Actinomycetes</taxon>
        <taxon>Kitasatosporales</taxon>
        <taxon>Streptomycetaceae</taxon>
        <taxon>Streptomyces</taxon>
    </lineage>
</organism>
<gene>
    <name evidence="5" type="ORF">RM698_12740</name>
</gene>
<evidence type="ECO:0000313" key="5">
    <source>
        <dbReference type="EMBL" id="MDT0409915.1"/>
    </source>
</evidence>
<keyword evidence="1" id="KW-0235">DNA replication</keyword>
<evidence type="ECO:0000256" key="3">
    <source>
        <dbReference type="SAM" id="MobiDB-lite"/>
    </source>
</evidence>
<sequence length="504" mass="54402">MQTVRQLDHRATADNDGLPLTPPPGDPDSERALLAACIHDKHRREYDEAAAIITRDDFTVPAYAALWDVLGDQIRDQRPTDPDTLRVELDRRGELRPFGPGGGHLHEIADSYSGGSAEYFAEAIRRTSRLRNLDDLTTRIKAGIHTGRDLEELEALITRHVDDRATTPAAGGSRFVDGASFILDLPADVPANWGEGDNVLWAEGEALLIAGPAGVGKTTIAQQVVLAAIGLRPHALGYPVRPVKRFLYLASDRPAQAARSFARMVSEEDRDIVRDRLVFWKGPPPSDFIKDPGTLLRLCRQAGADAVCLDSLKDMAGELASEEGGQAINSAIQRTLVEGIEVLGLHHHRKQGGGKDSGREPTSLDELYGSTWITAGAGSVVSLYGAAGDPIVNLRHLKQPAGECGPWRLKHDHPRGHTDIWHEVDVLDVLAHARGPLTAQQLAIQIYGGEKGKATASETEKARRRLDQLVEKGLAHKIANGGGRGAQAGYVAAFSPNGELPESA</sequence>
<comment type="caution">
    <text evidence="5">The sequence shown here is derived from an EMBL/GenBank/DDBJ whole genome shotgun (WGS) entry which is preliminary data.</text>
</comment>
<dbReference type="Pfam" id="PF00772">
    <property type="entry name" value="DnaB"/>
    <property type="match status" value="1"/>
</dbReference>
<evidence type="ECO:0000256" key="1">
    <source>
        <dbReference type="ARBA" id="ARBA00022705"/>
    </source>
</evidence>
<keyword evidence="2" id="KW-0238">DNA-binding</keyword>
<dbReference type="InterPro" id="IPR007693">
    <property type="entry name" value="DNA_helicase_DnaB-like_N"/>
</dbReference>
<evidence type="ECO:0000259" key="4">
    <source>
        <dbReference type="SMART" id="SM00382"/>
    </source>
</evidence>
<feature type="domain" description="AAA+ ATPase" evidence="4">
    <location>
        <begin position="203"/>
        <end position="377"/>
    </location>
</feature>
<dbReference type="SUPFAM" id="SSF48024">
    <property type="entry name" value="N-terminal domain of DnaB helicase"/>
    <property type="match status" value="1"/>
</dbReference>
<feature type="region of interest" description="Disordered" evidence="3">
    <location>
        <begin position="1"/>
        <end position="29"/>
    </location>
</feature>
<dbReference type="Gene3D" id="3.40.50.300">
    <property type="entry name" value="P-loop containing nucleotide triphosphate hydrolases"/>
    <property type="match status" value="1"/>
</dbReference>
<dbReference type="SUPFAM" id="SSF52540">
    <property type="entry name" value="P-loop containing nucleoside triphosphate hydrolases"/>
    <property type="match status" value="1"/>
</dbReference>
<dbReference type="InterPro" id="IPR003593">
    <property type="entry name" value="AAA+_ATPase"/>
</dbReference>
<dbReference type="InterPro" id="IPR016136">
    <property type="entry name" value="DNA_helicase_N/primase_C"/>
</dbReference>
<evidence type="ECO:0000313" key="6">
    <source>
        <dbReference type="Proteomes" id="UP001183610"/>
    </source>
</evidence>
<reference evidence="6" key="1">
    <citation type="submission" date="2023-07" db="EMBL/GenBank/DDBJ databases">
        <title>30 novel species of actinomycetes from the DSMZ collection.</title>
        <authorList>
            <person name="Nouioui I."/>
        </authorList>
    </citation>
    <scope>NUCLEOTIDE SEQUENCE [LARGE SCALE GENOMIC DNA]</scope>
    <source>
        <strain evidence="6">DSM 41979</strain>
    </source>
</reference>
<dbReference type="Gene3D" id="1.10.860.10">
    <property type="entry name" value="DNAb Helicase, Chain A"/>
    <property type="match status" value="1"/>
</dbReference>
<feature type="compositionally biased region" description="Basic and acidic residues" evidence="3">
    <location>
        <begin position="1"/>
        <end position="13"/>
    </location>
</feature>
<dbReference type="InterPro" id="IPR027417">
    <property type="entry name" value="P-loop_NTPase"/>
</dbReference>
<name>A0ABU2QZW1_9ACTN</name>